<dbReference type="PROSITE" id="PS50977">
    <property type="entry name" value="HTH_TETR_2"/>
    <property type="match status" value="1"/>
</dbReference>
<dbReference type="InterPro" id="IPR001647">
    <property type="entry name" value="HTH_TetR"/>
</dbReference>
<evidence type="ECO:0000256" key="1">
    <source>
        <dbReference type="ARBA" id="ARBA00023125"/>
    </source>
</evidence>
<keyword evidence="1 2" id="KW-0238">DNA-binding</keyword>
<dbReference type="SUPFAM" id="SSF48498">
    <property type="entry name" value="Tetracyclin repressor-like, C-terminal domain"/>
    <property type="match status" value="1"/>
</dbReference>
<feature type="DNA-binding region" description="H-T-H motif" evidence="2">
    <location>
        <begin position="37"/>
        <end position="56"/>
    </location>
</feature>
<evidence type="ECO:0000259" key="3">
    <source>
        <dbReference type="PROSITE" id="PS50977"/>
    </source>
</evidence>
<dbReference type="InterPro" id="IPR009057">
    <property type="entry name" value="Homeodomain-like_sf"/>
</dbReference>
<dbReference type="PANTHER" id="PTHR30055:SF146">
    <property type="entry name" value="HTH-TYPE TRANSCRIPTIONAL DUAL REGULATOR CECR"/>
    <property type="match status" value="1"/>
</dbReference>
<dbReference type="SUPFAM" id="SSF46689">
    <property type="entry name" value="Homeodomain-like"/>
    <property type="match status" value="1"/>
</dbReference>
<proteinExistence type="predicted"/>
<dbReference type="PRINTS" id="PR00455">
    <property type="entry name" value="HTHTETR"/>
</dbReference>
<protein>
    <submittedName>
        <fullName evidence="4">TetR/AcrR family transcriptional regulator</fullName>
    </submittedName>
</protein>
<dbReference type="Gene3D" id="1.10.357.10">
    <property type="entry name" value="Tetracycline Repressor, domain 2"/>
    <property type="match status" value="1"/>
</dbReference>
<dbReference type="Gene3D" id="1.10.10.60">
    <property type="entry name" value="Homeodomain-like"/>
    <property type="match status" value="1"/>
</dbReference>
<sequence>MSSDVKRAGRPADKAKREAILDAAGRAFFQSGFAATSIEQVAADAGVSKVTVYNHFGDKRGLFAAAVELECEKMRGQFQAAPDLRGTLRQRMTAVGEAMMAFLSRPEMVQFERRIAAETEHEPEIGAAFLASGPHRMKAAFAGLMRAMVEAGEVEIDDVELAVEQFASMCKGMGDLERRFGHPVDPVRDRQRIEGAVEVFCRAYAVDECDRD</sequence>
<reference evidence="4 5" key="1">
    <citation type="submission" date="2021-08" db="EMBL/GenBank/DDBJ databases">
        <title>Comparative Genomics Analysis of the Genus Qipengyuania Reveals Extensive Genetic Diversity and Metabolic Versatility, Including the Description of Fifteen Novel Species.</title>
        <authorList>
            <person name="Liu Y."/>
        </authorList>
    </citation>
    <scope>NUCLEOTIDE SEQUENCE [LARGE SCALE GENOMIC DNA]</scope>
    <source>
        <strain evidence="4 5">1NDH1</strain>
    </source>
</reference>
<feature type="domain" description="HTH tetR-type" evidence="3">
    <location>
        <begin position="14"/>
        <end position="74"/>
    </location>
</feature>
<dbReference type="Pfam" id="PF14246">
    <property type="entry name" value="TetR_C_7"/>
    <property type="match status" value="1"/>
</dbReference>
<dbReference type="EMBL" id="CP081294">
    <property type="protein sequence ID" value="QZD96341.1"/>
    <property type="molecule type" value="Genomic_DNA"/>
</dbReference>
<name>A0ABX9A4Y0_9SPHN</name>
<dbReference type="Proteomes" id="UP000824321">
    <property type="component" value="Chromosome"/>
</dbReference>
<gene>
    <name evidence="4" type="ORF">K3136_06575</name>
</gene>
<evidence type="ECO:0000256" key="2">
    <source>
        <dbReference type="PROSITE-ProRule" id="PRU00335"/>
    </source>
</evidence>
<dbReference type="InterPro" id="IPR050109">
    <property type="entry name" value="HTH-type_TetR-like_transc_reg"/>
</dbReference>
<accession>A0ABX9A4Y0</accession>
<dbReference type="InterPro" id="IPR036271">
    <property type="entry name" value="Tet_transcr_reg_TetR-rel_C_sf"/>
</dbReference>
<evidence type="ECO:0000313" key="4">
    <source>
        <dbReference type="EMBL" id="QZD96341.1"/>
    </source>
</evidence>
<evidence type="ECO:0000313" key="5">
    <source>
        <dbReference type="Proteomes" id="UP000824321"/>
    </source>
</evidence>
<dbReference type="InterPro" id="IPR039536">
    <property type="entry name" value="TetR_C_Proteobacteria"/>
</dbReference>
<organism evidence="4 5">
    <name type="scientific">Qipengyuania gelatinilytica</name>
    <dbReference type="NCBI Taxonomy" id="2867231"/>
    <lineage>
        <taxon>Bacteria</taxon>
        <taxon>Pseudomonadati</taxon>
        <taxon>Pseudomonadota</taxon>
        <taxon>Alphaproteobacteria</taxon>
        <taxon>Sphingomonadales</taxon>
        <taxon>Erythrobacteraceae</taxon>
        <taxon>Qipengyuania</taxon>
    </lineage>
</organism>
<dbReference type="Pfam" id="PF00440">
    <property type="entry name" value="TetR_N"/>
    <property type="match status" value="1"/>
</dbReference>
<dbReference type="PANTHER" id="PTHR30055">
    <property type="entry name" value="HTH-TYPE TRANSCRIPTIONAL REGULATOR RUTR"/>
    <property type="match status" value="1"/>
</dbReference>
<keyword evidence="5" id="KW-1185">Reference proteome</keyword>